<dbReference type="Pfam" id="PF00005">
    <property type="entry name" value="ABC_tran"/>
    <property type="match status" value="1"/>
</dbReference>
<dbReference type="CDD" id="cd03264">
    <property type="entry name" value="ABC_drug_resistance_like"/>
    <property type="match status" value="1"/>
</dbReference>
<dbReference type="SUPFAM" id="SSF52540">
    <property type="entry name" value="P-loop containing nucleoside triphosphate hydrolases"/>
    <property type="match status" value="1"/>
</dbReference>
<evidence type="ECO:0000256" key="5">
    <source>
        <dbReference type="SAM" id="MobiDB-lite"/>
    </source>
</evidence>
<evidence type="ECO:0000259" key="6">
    <source>
        <dbReference type="PROSITE" id="PS50893"/>
    </source>
</evidence>
<dbReference type="Gene3D" id="3.40.50.300">
    <property type="entry name" value="P-loop containing nucleotide triphosphate hydrolases"/>
    <property type="match status" value="1"/>
</dbReference>
<feature type="domain" description="ABC transporter" evidence="6">
    <location>
        <begin position="27"/>
        <end position="255"/>
    </location>
</feature>
<evidence type="ECO:0000313" key="8">
    <source>
        <dbReference type="Proteomes" id="UP001597085"/>
    </source>
</evidence>
<comment type="similarity">
    <text evidence="1">Belongs to the ABC transporter superfamily.</text>
</comment>
<dbReference type="PROSITE" id="PS00211">
    <property type="entry name" value="ABC_TRANSPORTER_1"/>
    <property type="match status" value="1"/>
</dbReference>
<evidence type="ECO:0000313" key="7">
    <source>
        <dbReference type="EMBL" id="MFD1600248.1"/>
    </source>
</evidence>
<accession>A0ABD6CQC5</accession>
<dbReference type="AlphaFoldDB" id="A0ABD6CQC5"/>
<feature type="compositionally biased region" description="Basic and acidic residues" evidence="5">
    <location>
        <begin position="17"/>
        <end position="28"/>
    </location>
</feature>
<dbReference type="Proteomes" id="UP001597085">
    <property type="component" value="Unassembled WGS sequence"/>
</dbReference>
<organism evidence="7 8">
    <name type="scientific">Halobellus rarus</name>
    <dbReference type="NCBI Taxonomy" id="1126237"/>
    <lineage>
        <taxon>Archaea</taxon>
        <taxon>Methanobacteriati</taxon>
        <taxon>Methanobacteriota</taxon>
        <taxon>Stenosarchaea group</taxon>
        <taxon>Halobacteria</taxon>
        <taxon>Halobacteriales</taxon>
        <taxon>Haloferacaceae</taxon>
        <taxon>Halobellus</taxon>
    </lineage>
</organism>
<protein>
    <submittedName>
        <fullName evidence="7">ABC transporter ATP-binding protein</fullName>
    </submittedName>
</protein>
<keyword evidence="2" id="KW-0813">Transport</keyword>
<dbReference type="GO" id="GO:0005524">
    <property type="term" value="F:ATP binding"/>
    <property type="evidence" value="ECO:0007669"/>
    <property type="project" value="UniProtKB-KW"/>
</dbReference>
<dbReference type="SMART" id="SM00382">
    <property type="entry name" value="AAA"/>
    <property type="match status" value="1"/>
</dbReference>
<name>A0ABD6CQC5_9EURY</name>
<comment type="caution">
    <text evidence="7">The sequence shown here is derived from an EMBL/GenBank/DDBJ whole genome shotgun (WGS) entry which is preliminary data.</text>
</comment>
<evidence type="ECO:0000256" key="2">
    <source>
        <dbReference type="ARBA" id="ARBA00022448"/>
    </source>
</evidence>
<feature type="region of interest" description="Disordered" evidence="5">
    <location>
        <begin position="1"/>
        <end position="28"/>
    </location>
</feature>
<evidence type="ECO:0000256" key="4">
    <source>
        <dbReference type="ARBA" id="ARBA00022840"/>
    </source>
</evidence>
<dbReference type="PROSITE" id="PS50893">
    <property type="entry name" value="ABC_TRANSPORTER_2"/>
    <property type="match status" value="1"/>
</dbReference>
<keyword evidence="3" id="KW-0547">Nucleotide-binding</keyword>
<evidence type="ECO:0000256" key="3">
    <source>
        <dbReference type="ARBA" id="ARBA00022741"/>
    </source>
</evidence>
<dbReference type="InterPro" id="IPR003439">
    <property type="entry name" value="ABC_transporter-like_ATP-bd"/>
</dbReference>
<reference evidence="7 8" key="1">
    <citation type="journal article" date="2019" name="Int. J. Syst. Evol. Microbiol.">
        <title>The Global Catalogue of Microorganisms (GCM) 10K type strain sequencing project: providing services to taxonomists for standard genome sequencing and annotation.</title>
        <authorList>
            <consortium name="The Broad Institute Genomics Platform"/>
            <consortium name="The Broad Institute Genome Sequencing Center for Infectious Disease"/>
            <person name="Wu L."/>
            <person name="Ma J."/>
        </authorList>
    </citation>
    <scope>NUCLEOTIDE SEQUENCE [LARGE SCALE GENOMIC DNA]</scope>
    <source>
        <strain evidence="7 8">CGMCC 1.12121</strain>
    </source>
</reference>
<dbReference type="EMBL" id="JBHUDK010000014">
    <property type="protein sequence ID" value="MFD1600248.1"/>
    <property type="molecule type" value="Genomic_DNA"/>
</dbReference>
<evidence type="ECO:0000256" key="1">
    <source>
        <dbReference type="ARBA" id="ARBA00005417"/>
    </source>
</evidence>
<keyword evidence="4 7" id="KW-0067">ATP-binding</keyword>
<dbReference type="InterPro" id="IPR017871">
    <property type="entry name" value="ABC_transporter-like_CS"/>
</dbReference>
<dbReference type="RefSeq" id="WP_345780747.1">
    <property type="nucleotide sequence ID" value="NZ_JANHDI010000009.1"/>
</dbReference>
<proteinExistence type="inferred from homology"/>
<dbReference type="PANTHER" id="PTHR43335">
    <property type="entry name" value="ABC TRANSPORTER, ATP-BINDING PROTEIN"/>
    <property type="match status" value="1"/>
</dbReference>
<keyword evidence="8" id="KW-1185">Reference proteome</keyword>
<dbReference type="InterPro" id="IPR003593">
    <property type="entry name" value="AAA+_ATPase"/>
</dbReference>
<dbReference type="PANTHER" id="PTHR43335:SF2">
    <property type="entry name" value="ABC TRANSPORTER, ATP-BINDING PROTEIN"/>
    <property type="match status" value="1"/>
</dbReference>
<gene>
    <name evidence="7" type="ORF">ACFSBX_14905</name>
</gene>
<sequence>MVPPESPAATVTTEESPAAHDEDGPRLRLDGVGKQYGDVWGVRDVSLELGTGVLGLLGPNGAGKSTLMRVITTYLEPTEGTLTFDGTDVVASPNAVRERIGYLPQDFGIYPDLTAAEFLSYLAAIRGLDRAHASERIDDLLELTNLQDARDRRLDGFSGGMRQRVGIAQALLTDPDLLVVDEPTVGLDPAERVRFRNVLSSLGEDRIVILSTHIVSDVEATASGVAILADGRLRSHTTPERLLEDVANRVWEVVVPRDDLQSLKAEYHISTTTRRSDGIHARIVATDPPEGAVSVTPTLEEAYLDLLGEANASESGGAP</sequence>
<dbReference type="InterPro" id="IPR027417">
    <property type="entry name" value="P-loop_NTPase"/>
</dbReference>